<dbReference type="SUPFAM" id="SSF143800">
    <property type="entry name" value="L28p-like"/>
    <property type="match status" value="1"/>
</dbReference>
<dbReference type="InterPro" id="IPR034704">
    <property type="entry name" value="Ribosomal_bL28/bL31-like_sf"/>
</dbReference>
<evidence type="ECO:0000256" key="2">
    <source>
        <dbReference type="ARBA" id="ARBA00022980"/>
    </source>
</evidence>
<reference evidence="4" key="1">
    <citation type="submission" date="2019-09" db="EMBL/GenBank/DDBJ databases">
        <title>Draft genome information of white flower Hibiscus syriacus.</title>
        <authorList>
            <person name="Kim Y.-M."/>
        </authorList>
    </citation>
    <scope>NUCLEOTIDE SEQUENCE [LARGE SCALE GENOMIC DNA]</scope>
    <source>
        <strain evidence="4">YM2019G1</strain>
    </source>
</reference>
<evidence type="ECO:0000256" key="3">
    <source>
        <dbReference type="ARBA" id="ARBA00023274"/>
    </source>
</evidence>
<organism evidence="4 5">
    <name type="scientific">Hibiscus syriacus</name>
    <name type="common">Rose of Sharon</name>
    <dbReference type="NCBI Taxonomy" id="106335"/>
    <lineage>
        <taxon>Eukaryota</taxon>
        <taxon>Viridiplantae</taxon>
        <taxon>Streptophyta</taxon>
        <taxon>Embryophyta</taxon>
        <taxon>Tracheophyta</taxon>
        <taxon>Spermatophyta</taxon>
        <taxon>Magnoliopsida</taxon>
        <taxon>eudicotyledons</taxon>
        <taxon>Gunneridae</taxon>
        <taxon>Pentapetalae</taxon>
        <taxon>rosids</taxon>
        <taxon>malvids</taxon>
        <taxon>Malvales</taxon>
        <taxon>Malvaceae</taxon>
        <taxon>Malvoideae</taxon>
        <taxon>Hibiscus</taxon>
    </lineage>
</organism>
<dbReference type="Pfam" id="PF00830">
    <property type="entry name" value="Ribosomal_L28"/>
    <property type="match status" value="1"/>
</dbReference>
<dbReference type="EMBL" id="VEPZ02000023">
    <property type="protein sequence ID" value="KAE8735979.1"/>
    <property type="molecule type" value="Genomic_DNA"/>
</dbReference>
<sequence length="225" mass="24963">MDPTLLTALFGYGIRHLASSSTCRLCNGEDESMLHVLRKCPDGAVGGLRNMTAAGELCVMLMVIGKIKVETNCAEAMRVINRHGGRDGNTIGVLIHEILNRNWEAKIRQIERNANNVADKLAGNNCLSYFTEGASWFTNVAAPVKPVSSPFSPALQPVARRICPFTGKKANKANHKTKRLQFVNLQYKKVWWEAGKRYVKLRLSTIEKNGLDAVANNARVDLRKE</sequence>
<evidence type="ECO:0000313" key="5">
    <source>
        <dbReference type="Proteomes" id="UP000436088"/>
    </source>
</evidence>
<evidence type="ECO:0000256" key="1">
    <source>
        <dbReference type="ARBA" id="ARBA00008760"/>
    </source>
</evidence>
<dbReference type="InterPro" id="IPR037147">
    <property type="entry name" value="Ribosomal_bL28_sf"/>
</dbReference>
<dbReference type="PANTHER" id="PTHR13528">
    <property type="entry name" value="39S RIBOSOMAL PROTEIN L28, MITOCHONDRIAL"/>
    <property type="match status" value="1"/>
</dbReference>
<dbReference type="GO" id="GO:0005840">
    <property type="term" value="C:ribosome"/>
    <property type="evidence" value="ECO:0007669"/>
    <property type="project" value="UniProtKB-KW"/>
</dbReference>
<evidence type="ECO:0000313" key="4">
    <source>
        <dbReference type="EMBL" id="KAE8735979.1"/>
    </source>
</evidence>
<dbReference type="PANTHER" id="PTHR13528:SF2">
    <property type="entry name" value="LARGE RIBOSOMAL SUBUNIT PROTEIN BL28M"/>
    <property type="match status" value="1"/>
</dbReference>
<dbReference type="AlphaFoldDB" id="A0A6A3D9Z8"/>
<dbReference type="InterPro" id="IPR026569">
    <property type="entry name" value="Ribosomal_bL28"/>
</dbReference>
<name>A0A6A3D9Z8_HIBSY</name>
<dbReference type="Gene3D" id="2.30.170.40">
    <property type="entry name" value="Ribosomal protein L28/L24"/>
    <property type="match status" value="1"/>
</dbReference>
<comment type="similarity">
    <text evidence="1">Belongs to the bacterial ribosomal protein bL28 family.</text>
</comment>
<comment type="caution">
    <text evidence="4">The sequence shown here is derived from an EMBL/GenBank/DDBJ whole genome shotgun (WGS) entry which is preliminary data.</text>
</comment>
<dbReference type="GO" id="GO:1990904">
    <property type="term" value="C:ribonucleoprotein complex"/>
    <property type="evidence" value="ECO:0007669"/>
    <property type="project" value="UniProtKB-KW"/>
</dbReference>
<keyword evidence="3" id="KW-0687">Ribonucleoprotein</keyword>
<accession>A0A6A3D9Z8</accession>
<proteinExistence type="inferred from homology"/>
<keyword evidence="2 4" id="KW-0689">Ribosomal protein</keyword>
<keyword evidence="5" id="KW-1185">Reference proteome</keyword>
<dbReference type="GO" id="GO:0003735">
    <property type="term" value="F:structural constituent of ribosome"/>
    <property type="evidence" value="ECO:0007669"/>
    <property type="project" value="InterPro"/>
</dbReference>
<protein>
    <submittedName>
        <fullName evidence="4">50S ribosomal protein L28</fullName>
    </submittedName>
</protein>
<gene>
    <name evidence="4" type="ORF">F3Y22_tig00000218pilonHSYRG00089</name>
</gene>
<dbReference type="Proteomes" id="UP000436088">
    <property type="component" value="Unassembled WGS sequence"/>
</dbReference>